<name>A0A5B2W6T2_9PSEU</name>
<sequence length="291" mass="31014">MAGVEVRVHTNLETFWTLARPLYAADPVRHTVVLTIVDRLLTAPATDGDAPPVLVTVHDNHELCGAVLRTPPWSLIATGLPLAAAELVAGVLAEIDPTLPGVNGPVPQAEAFAAAWMALTGMRQRRTMAMRVYRLGELEVPDTPGAARVATRADVPQLAAWHEAFTDEALDGRHSSQSAEEAILGSLESGAGNLLWEHHDEVVAWAVARRPTMAMSRIGPVYTPPERRGRGYGSAVTAAASQWAIDAGADAVVLNTDLANPVSNSIYQQIGYRPVLDAAELAFLPAHPRTA</sequence>
<dbReference type="InterPro" id="IPR000182">
    <property type="entry name" value="GNAT_dom"/>
</dbReference>
<dbReference type="PROSITE" id="PS51186">
    <property type="entry name" value="GNAT"/>
    <property type="match status" value="1"/>
</dbReference>
<dbReference type="InterPro" id="IPR016181">
    <property type="entry name" value="Acyl_CoA_acyltransferase"/>
</dbReference>
<dbReference type="OrthoDB" id="3174529at2"/>
<dbReference type="GO" id="GO:0016747">
    <property type="term" value="F:acyltransferase activity, transferring groups other than amino-acyl groups"/>
    <property type="evidence" value="ECO:0007669"/>
    <property type="project" value="InterPro"/>
</dbReference>
<keyword evidence="2" id="KW-0808">Transferase</keyword>
<dbReference type="Gene3D" id="3.40.630.30">
    <property type="match status" value="1"/>
</dbReference>
<dbReference type="Pfam" id="PF00583">
    <property type="entry name" value="Acetyltransf_1"/>
    <property type="match status" value="1"/>
</dbReference>
<evidence type="ECO:0000313" key="3">
    <source>
        <dbReference type="Proteomes" id="UP000323454"/>
    </source>
</evidence>
<protein>
    <submittedName>
        <fullName evidence="2">GNAT family N-acetyltransferase</fullName>
    </submittedName>
</protein>
<evidence type="ECO:0000313" key="2">
    <source>
        <dbReference type="EMBL" id="KAA2246077.1"/>
    </source>
</evidence>
<reference evidence="2 3" key="1">
    <citation type="submission" date="2019-09" db="EMBL/GenBank/DDBJ databases">
        <title>Goodfellowia gen. nov., a new genus of the Pseudonocardineae related to Actinoalloteichus, containing Goodfellowia coeruleoviolacea gen. nov., comb. nov. gen. nov., comb. nov.</title>
        <authorList>
            <person name="Labeda D."/>
        </authorList>
    </citation>
    <scope>NUCLEOTIDE SEQUENCE [LARGE SCALE GENOMIC DNA]</scope>
    <source>
        <strain evidence="2 3">AN110305</strain>
    </source>
</reference>
<dbReference type="CDD" id="cd04301">
    <property type="entry name" value="NAT_SF"/>
    <property type="match status" value="1"/>
</dbReference>
<gene>
    <name evidence="2" type="ORF">F0L68_40860</name>
</gene>
<organism evidence="2 3">
    <name type="scientific">Solihabitans fulvus</name>
    <dbReference type="NCBI Taxonomy" id="1892852"/>
    <lineage>
        <taxon>Bacteria</taxon>
        <taxon>Bacillati</taxon>
        <taxon>Actinomycetota</taxon>
        <taxon>Actinomycetes</taxon>
        <taxon>Pseudonocardiales</taxon>
        <taxon>Pseudonocardiaceae</taxon>
        <taxon>Solihabitans</taxon>
    </lineage>
</organism>
<dbReference type="Proteomes" id="UP000323454">
    <property type="component" value="Unassembled WGS sequence"/>
</dbReference>
<reference evidence="2 3" key="2">
    <citation type="submission" date="2019-09" db="EMBL/GenBank/DDBJ databases">
        <authorList>
            <person name="Jin C."/>
        </authorList>
    </citation>
    <scope>NUCLEOTIDE SEQUENCE [LARGE SCALE GENOMIC DNA]</scope>
    <source>
        <strain evidence="2 3">AN110305</strain>
    </source>
</reference>
<feature type="domain" description="N-acetyltransferase" evidence="1">
    <location>
        <begin position="145"/>
        <end position="290"/>
    </location>
</feature>
<proteinExistence type="predicted"/>
<accession>A0A5B2W6T2</accession>
<evidence type="ECO:0000259" key="1">
    <source>
        <dbReference type="PROSITE" id="PS51186"/>
    </source>
</evidence>
<dbReference type="EMBL" id="VUOB01000147">
    <property type="protein sequence ID" value="KAA2246077.1"/>
    <property type="molecule type" value="Genomic_DNA"/>
</dbReference>
<keyword evidence="3" id="KW-1185">Reference proteome</keyword>
<comment type="caution">
    <text evidence="2">The sequence shown here is derived from an EMBL/GenBank/DDBJ whole genome shotgun (WGS) entry which is preliminary data.</text>
</comment>
<dbReference type="SUPFAM" id="SSF55729">
    <property type="entry name" value="Acyl-CoA N-acyltransferases (Nat)"/>
    <property type="match status" value="1"/>
</dbReference>
<dbReference type="RefSeq" id="WP_149855294.1">
    <property type="nucleotide sequence ID" value="NZ_VUOB01000147.1"/>
</dbReference>
<dbReference type="AlphaFoldDB" id="A0A5B2W6T2"/>